<evidence type="ECO:0000313" key="1">
    <source>
        <dbReference type="EMBL" id="OGE19778.1"/>
    </source>
</evidence>
<name>A0A1F5ITU7_9BACT</name>
<gene>
    <name evidence="1" type="ORF">A2871_02225</name>
</gene>
<evidence type="ECO:0000313" key="2">
    <source>
        <dbReference type="Proteomes" id="UP000176336"/>
    </source>
</evidence>
<reference evidence="1 2" key="1">
    <citation type="journal article" date="2016" name="Nat. Commun.">
        <title>Thousands of microbial genomes shed light on interconnected biogeochemical processes in an aquifer system.</title>
        <authorList>
            <person name="Anantharaman K."/>
            <person name="Brown C.T."/>
            <person name="Hug L.A."/>
            <person name="Sharon I."/>
            <person name="Castelle C.J."/>
            <person name="Probst A.J."/>
            <person name="Thomas B.C."/>
            <person name="Singh A."/>
            <person name="Wilkins M.J."/>
            <person name="Karaoz U."/>
            <person name="Brodie E.L."/>
            <person name="Williams K.H."/>
            <person name="Hubbard S.S."/>
            <person name="Banfield J.F."/>
        </authorList>
    </citation>
    <scope>NUCLEOTIDE SEQUENCE [LARGE SCALE GENOMIC DNA]</scope>
</reference>
<accession>A0A1F5ITU7</accession>
<dbReference type="EMBL" id="MFCR01000001">
    <property type="protein sequence ID" value="OGE19778.1"/>
    <property type="molecule type" value="Genomic_DNA"/>
</dbReference>
<dbReference type="Proteomes" id="UP000176336">
    <property type="component" value="Unassembled WGS sequence"/>
</dbReference>
<dbReference type="AlphaFoldDB" id="A0A1F5ITU7"/>
<proteinExistence type="predicted"/>
<organism evidence="1 2">
    <name type="scientific">Candidatus Daviesbacteria bacterium RIFCSPHIGHO2_01_FULL_41_23</name>
    <dbReference type="NCBI Taxonomy" id="1797764"/>
    <lineage>
        <taxon>Bacteria</taxon>
        <taxon>Candidatus Daviesiibacteriota</taxon>
    </lineage>
</organism>
<comment type="caution">
    <text evidence="1">The sequence shown here is derived from an EMBL/GenBank/DDBJ whole genome shotgun (WGS) entry which is preliminary data.</text>
</comment>
<protein>
    <submittedName>
        <fullName evidence="1">Uncharacterized protein</fullName>
    </submittedName>
</protein>
<sequence length="67" mass="8140">MPVIWDYDINELKKTKSGRLLILERMINYGVYESDKEKISLSEVKKNWEKLNIEPSRRALFKLLIWR</sequence>